<dbReference type="GO" id="GO:0004862">
    <property type="term" value="F:cAMP-dependent protein kinase inhibitor activity"/>
    <property type="evidence" value="ECO:0007669"/>
    <property type="project" value="TreeGrafter"/>
</dbReference>
<dbReference type="CDD" id="cd12098">
    <property type="entry name" value="DD_R_ScPKA-like"/>
    <property type="match status" value="1"/>
</dbReference>
<keyword evidence="6 8" id="KW-0547">Nucleotide-binding</keyword>
<dbReference type="InterPro" id="IPR014710">
    <property type="entry name" value="RmlC-like_jellyroll"/>
</dbReference>
<keyword evidence="7 8" id="KW-0114">cAMP</keyword>
<comment type="similarity">
    <text evidence="1 8">Belongs to the cAMP-dependent kinase regulatory chain family.</text>
</comment>
<protein>
    <recommendedName>
        <fullName evidence="2 8">cAMP-dependent protein kinase regulatory subunit</fullName>
    </recommendedName>
</protein>
<sequence>MSTFEQLIRDLTRDVNRVQPGDTLQYCSNWFQSRLEEQRQRTRNTLARRASHTELPVDYISDSTFNNYQRSLFDPNYTPGASQPIILSEPQRLVSQGFPGTLNVPGNALLANNPLSYSDDTSGDFLSPPISSLGRRVSVSAESGLVQDQYLNEPTPIFPKSDEQLKRIKASISRNFLFRDLNEEQELGVLNAMQEVKVPARNVVIRQGDDGNYFYIVEEGLLYCYILDGDTLPVLPEGETAQDFAPADYDSRFGKKVAVCKPNDSFGELALMYNHPRAASVIAVEASTLWQLDRITFRKIVTQIARRRRRMYEDFLKNVPILSSLDEFERSKIADVLTSEQYADGEAVVRQGDPGEIFYFVEEGEAVITKRQKNERGDWEEVDLGTYKKGDYFGELALLRTAPRAATVRAVHRTDPYKPRLKCARLGAAAFTRLLGPLREILERNAGEIGSCAILPKTSAATTTRIKQQ</sequence>
<evidence type="ECO:0000256" key="9">
    <source>
        <dbReference type="PIRSR" id="PIRSR000548-1"/>
    </source>
</evidence>
<dbReference type="Pfam" id="PF02197">
    <property type="entry name" value="RIIa"/>
    <property type="match status" value="1"/>
</dbReference>
<dbReference type="PROSITE" id="PS00888">
    <property type="entry name" value="CNMP_BINDING_1"/>
    <property type="match status" value="2"/>
</dbReference>
<evidence type="ECO:0000259" key="10">
    <source>
        <dbReference type="PROSITE" id="PS50042"/>
    </source>
</evidence>
<evidence type="ECO:0000256" key="6">
    <source>
        <dbReference type="ARBA" id="ARBA00022741"/>
    </source>
</evidence>
<dbReference type="PANTHER" id="PTHR11635">
    <property type="entry name" value="CAMP-DEPENDENT PROTEIN KINASE REGULATORY CHAIN"/>
    <property type="match status" value="1"/>
</dbReference>
<dbReference type="GO" id="GO:0005634">
    <property type="term" value="C:nucleus"/>
    <property type="evidence" value="ECO:0007669"/>
    <property type="project" value="TreeGrafter"/>
</dbReference>
<feature type="binding site" evidence="9">
    <location>
        <position position="268"/>
    </location>
    <ligand>
        <name>3',5'-cyclic AMP</name>
        <dbReference type="ChEBI" id="CHEBI:58165"/>
        <label>1</label>
    </ligand>
</feature>
<evidence type="ECO:0000313" key="11">
    <source>
        <dbReference type="EMBL" id="GJJ07632.1"/>
    </source>
</evidence>
<evidence type="ECO:0000256" key="3">
    <source>
        <dbReference type="ARBA" id="ARBA00022553"/>
    </source>
</evidence>
<comment type="caution">
    <text evidence="11">The sequence shown here is derived from an EMBL/GenBank/DDBJ whole genome shotgun (WGS) entry which is preliminary data.</text>
</comment>
<dbReference type="InterPro" id="IPR012198">
    <property type="entry name" value="cAMP_dep_PK_reg_su"/>
</dbReference>
<feature type="domain" description="Cyclic nucleotide-binding" evidence="10">
    <location>
        <begin position="321"/>
        <end position="452"/>
    </location>
</feature>
<dbReference type="InterPro" id="IPR000595">
    <property type="entry name" value="cNMP-bd_dom"/>
</dbReference>
<dbReference type="InterPro" id="IPR050503">
    <property type="entry name" value="cAMP-dep_PK_reg_su-like"/>
</dbReference>
<evidence type="ECO:0000256" key="1">
    <source>
        <dbReference type="ARBA" id="ARBA00005753"/>
    </source>
</evidence>
<dbReference type="EMBL" id="BPWL01000002">
    <property type="protein sequence ID" value="GJJ07632.1"/>
    <property type="molecule type" value="Genomic_DNA"/>
</dbReference>
<accession>A0AAV5A2G7</accession>
<feature type="binding site" evidence="9">
    <location>
        <position position="277"/>
    </location>
    <ligand>
        <name>3',5'-cyclic AMP</name>
        <dbReference type="ChEBI" id="CHEBI:58165"/>
        <label>1</label>
    </ligand>
</feature>
<dbReference type="Gene3D" id="2.60.120.10">
    <property type="entry name" value="Jelly Rolls"/>
    <property type="match status" value="2"/>
</dbReference>
<dbReference type="Proteomes" id="UP001050691">
    <property type="component" value="Unassembled WGS sequence"/>
</dbReference>
<dbReference type="InterPro" id="IPR018488">
    <property type="entry name" value="cNMP-bd_CS"/>
</dbReference>
<name>A0AAV5A2G7_9AGAM</name>
<keyword evidence="3" id="KW-0597">Phosphoprotein</keyword>
<keyword evidence="5" id="KW-0677">Repeat</keyword>
<evidence type="ECO:0000256" key="8">
    <source>
        <dbReference type="PIRNR" id="PIRNR000548"/>
    </source>
</evidence>
<keyword evidence="12" id="KW-1185">Reference proteome</keyword>
<dbReference type="GO" id="GO:0034236">
    <property type="term" value="F:protein kinase A catalytic subunit binding"/>
    <property type="evidence" value="ECO:0007669"/>
    <property type="project" value="TreeGrafter"/>
</dbReference>
<evidence type="ECO:0000256" key="4">
    <source>
        <dbReference type="ARBA" id="ARBA00022566"/>
    </source>
</evidence>
<dbReference type="SUPFAM" id="SSF51206">
    <property type="entry name" value="cAMP-binding domain-like"/>
    <property type="match status" value="2"/>
</dbReference>
<reference evidence="11" key="1">
    <citation type="submission" date="2021-10" db="EMBL/GenBank/DDBJ databases">
        <title>De novo Genome Assembly of Clathrus columnatus (Basidiomycota, Fungi) Using Illumina and Nanopore Sequence Data.</title>
        <authorList>
            <person name="Ogiso-Tanaka E."/>
            <person name="Itagaki H."/>
            <person name="Hosoya T."/>
            <person name="Hosaka K."/>
        </authorList>
    </citation>
    <scope>NUCLEOTIDE SEQUENCE</scope>
    <source>
        <strain evidence="11">MO-923</strain>
    </source>
</reference>
<dbReference type="PROSITE" id="PS00889">
    <property type="entry name" value="CNMP_BINDING_2"/>
    <property type="match status" value="2"/>
</dbReference>
<dbReference type="GO" id="GO:0005952">
    <property type="term" value="C:cAMP-dependent protein kinase complex"/>
    <property type="evidence" value="ECO:0007669"/>
    <property type="project" value="InterPro"/>
</dbReference>
<evidence type="ECO:0000313" key="12">
    <source>
        <dbReference type="Proteomes" id="UP001050691"/>
    </source>
</evidence>
<dbReference type="AlphaFoldDB" id="A0AAV5A2G7"/>
<gene>
    <name evidence="11" type="ORF">Clacol_001836</name>
</gene>
<proteinExistence type="inferred from homology"/>
<dbReference type="SMART" id="SM00100">
    <property type="entry name" value="cNMP"/>
    <property type="match status" value="2"/>
</dbReference>
<dbReference type="PROSITE" id="PS50042">
    <property type="entry name" value="CNMP_BINDING_3"/>
    <property type="match status" value="2"/>
</dbReference>
<dbReference type="GO" id="GO:0033554">
    <property type="term" value="P:cellular response to stress"/>
    <property type="evidence" value="ECO:0007669"/>
    <property type="project" value="UniProtKB-ARBA"/>
</dbReference>
<dbReference type="FunFam" id="2.60.120.10:FF:000006">
    <property type="entry name" value="cAMP-dependent protein kinase type I-alpha regulatory subunit"/>
    <property type="match status" value="1"/>
</dbReference>
<evidence type="ECO:0000256" key="2">
    <source>
        <dbReference type="ARBA" id="ARBA00020355"/>
    </source>
</evidence>
<dbReference type="FunFam" id="2.60.120.10:FF:000039">
    <property type="entry name" value="cAMP-dependent protein kinase regulatory subunit"/>
    <property type="match status" value="1"/>
</dbReference>
<organism evidence="11 12">
    <name type="scientific">Clathrus columnatus</name>
    <dbReference type="NCBI Taxonomy" id="1419009"/>
    <lineage>
        <taxon>Eukaryota</taxon>
        <taxon>Fungi</taxon>
        <taxon>Dikarya</taxon>
        <taxon>Basidiomycota</taxon>
        <taxon>Agaricomycotina</taxon>
        <taxon>Agaricomycetes</taxon>
        <taxon>Phallomycetidae</taxon>
        <taxon>Phallales</taxon>
        <taxon>Clathraceae</taxon>
        <taxon>Clathrus</taxon>
    </lineage>
</organism>
<dbReference type="CDD" id="cd00038">
    <property type="entry name" value="CAP_ED"/>
    <property type="match status" value="2"/>
</dbReference>
<dbReference type="InterPro" id="IPR018490">
    <property type="entry name" value="cNMP-bd_dom_sf"/>
</dbReference>
<dbReference type="Pfam" id="PF00027">
    <property type="entry name" value="cNMP_binding"/>
    <property type="match status" value="2"/>
</dbReference>
<dbReference type="PIRSF" id="PIRSF000548">
    <property type="entry name" value="PK_regulatory"/>
    <property type="match status" value="1"/>
</dbReference>
<feature type="binding site" evidence="9">
    <location>
        <position position="404"/>
    </location>
    <ligand>
        <name>3',5'-cyclic AMP</name>
        <dbReference type="ChEBI" id="CHEBI:58165"/>
        <label>2</label>
    </ligand>
</feature>
<dbReference type="GO" id="GO:0005829">
    <property type="term" value="C:cytosol"/>
    <property type="evidence" value="ECO:0007669"/>
    <property type="project" value="TreeGrafter"/>
</dbReference>
<dbReference type="PRINTS" id="PR00103">
    <property type="entry name" value="CAMPKINASE"/>
</dbReference>
<evidence type="ECO:0000256" key="5">
    <source>
        <dbReference type="ARBA" id="ARBA00022737"/>
    </source>
</evidence>
<feature type="domain" description="Cyclic nucleotide-binding" evidence="10">
    <location>
        <begin position="177"/>
        <end position="318"/>
    </location>
</feature>
<dbReference type="GO" id="GO:0030552">
    <property type="term" value="F:cAMP binding"/>
    <property type="evidence" value="ECO:0007669"/>
    <property type="project" value="UniProtKB-KW"/>
</dbReference>
<dbReference type="SMART" id="SM00394">
    <property type="entry name" value="RIIa"/>
    <property type="match status" value="1"/>
</dbReference>
<feature type="binding site" evidence="9">
    <location>
        <position position="395"/>
    </location>
    <ligand>
        <name>3',5'-cyclic AMP</name>
        <dbReference type="ChEBI" id="CHEBI:58165"/>
        <label>2</label>
    </ligand>
</feature>
<keyword evidence="4 8" id="KW-0116">cAMP-binding</keyword>
<dbReference type="InterPro" id="IPR003117">
    <property type="entry name" value="cAMP_dep_PK_reg_su_I/II_a/b"/>
</dbReference>
<dbReference type="PANTHER" id="PTHR11635:SF152">
    <property type="entry name" value="CAMP-DEPENDENT PROTEIN KINASE TYPE I REGULATORY SUBUNIT-RELATED"/>
    <property type="match status" value="1"/>
</dbReference>
<comment type="subunit">
    <text evidence="8">Tetramer, composed of 2 regulatory (R) and 2 catalytic (C) subunits. In the presence of cAMP it dissociates into 2 active monomeric C subunits and an R dimer.</text>
</comment>
<evidence type="ECO:0000256" key="7">
    <source>
        <dbReference type="ARBA" id="ARBA00023149"/>
    </source>
</evidence>